<dbReference type="InterPro" id="IPR036179">
    <property type="entry name" value="Ig-like_dom_sf"/>
</dbReference>
<organism evidence="4 5">
    <name type="scientific">Eleginops maclovinus</name>
    <name type="common">Patagonian blennie</name>
    <name type="synonym">Eleginus maclovinus</name>
    <dbReference type="NCBI Taxonomy" id="56733"/>
    <lineage>
        <taxon>Eukaryota</taxon>
        <taxon>Metazoa</taxon>
        <taxon>Chordata</taxon>
        <taxon>Craniata</taxon>
        <taxon>Vertebrata</taxon>
        <taxon>Euteleostomi</taxon>
        <taxon>Actinopterygii</taxon>
        <taxon>Neopterygii</taxon>
        <taxon>Teleostei</taxon>
        <taxon>Neoteleostei</taxon>
        <taxon>Acanthomorphata</taxon>
        <taxon>Eupercaria</taxon>
        <taxon>Perciformes</taxon>
        <taxon>Notothenioidei</taxon>
        <taxon>Eleginopidae</taxon>
        <taxon>Eleginops</taxon>
    </lineage>
</organism>
<dbReference type="PROSITE" id="PS00290">
    <property type="entry name" value="IG_MHC"/>
    <property type="match status" value="1"/>
</dbReference>
<dbReference type="Gene3D" id="2.60.40.10">
    <property type="entry name" value="Immunoglobulins"/>
    <property type="match status" value="10"/>
</dbReference>
<dbReference type="InterPro" id="IPR003006">
    <property type="entry name" value="Ig/MHC_CS"/>
</dbReference>
<feature type="domain" description="Ig-like" evidence="3">
    <location>
        <begin position="303"/>
        <end position="392"/>
    </location>
</feature>
<dbReference type="SUPFAM" id="SSF48726">
    <property type="entry name" value="Immunoglobulin"/>
    <property type="match status" value="10"/>
</dbReference>
<name>A0AAN7X958_ELEMC</name>
<dbReference type="CDD" id="cd00098">
    <property type="entry name" value="IgC1"/>
    <property type="match status" value="5"/>
</dbReference>
<evidence type="ECO:0000313" key="5">
    <source>
        <dbReference type="Proteomes" id="UP001346869"/>
    </source>
</evidence>
<evidence type="ECO:0000256" key="1">
    <source>
        <dbReference type="ARBA" id="ARBA00023319"/>
    </source>
</evidence>
<dbReference type="PANTHER" id="PTHR23411">
    <property type="entry name" value="TAPASIN"/>
    <property type="match status" value="1"/>
</dbReference>
<dbReference type="InterPro" id="IPR050380">
    <property type="entry name" value="Immune_Resp_Modulators"/>
</dbReference>
<proteinExistence type="predicted"/>
<dbReference type="InterPro" id="IPR007110">
    <property type="entry name" value="Ig-like_dom"/>
</dbReference>
<evidence type="ECO:0000313" key="4">
    <source>
        <dbReference type="EMBL" id="KAK5856455.1"/>
    </source>
</evidence>
<dbReference type="Proteomes" id="UP001346869">
    <property type="component" value="Unassembled WGS sequence"/>
</dbReference>
<dbReference type="SMART" id="SM00407">
    <property type="entry name" value="IGc1"/>
    <property type="match status" value="9"/>
</dbReference>
<feature type="domain" description="Ig-like" evidence="3">
    <location>
        <begin position="599"/>
        <end position="688"/>
    </location>
</feature>
<evidence type="ECO:0000256" key="2">
    <source>
        <dbReference type="SAM" id="Phobius"/>
    </source>
</evidence>
<dbReference type="InterPro" id="IPR003599">
    <property type="entry name" value="Ig_sub"/>
</dbReference>
<evidence type="ECO:0000259" key="3">
    <source>
        <dbReference type="PROSITE" id="PS50835"/>
    </source>
</evidence>
<feature type="domain" description="Ig-like" evidence="3">
    <location>
        <begin position="494"/>
        <end position="594"/>
    </location>
</feature>
<sequence>MSLHSFWEGEFGASPVRLICMLNGYFPDGLNVEWKQENKRIADKQISVSKSQSVEGVEQTFSLSSEIVPNITKWESGSIYKCKSTQKKQEFLKTTSICHVQASAHPGIDVDIPSFKTVMMAGSTVKATCLVHTMFKAKVTWLMDGAVRQSSSVQTNTTHILSEVTVSSSEWKQLKLLTCKAKHKCFSSTEKTVNVAGPAVTAPLVGIRRSLKDLLEGGSAVLICDVTNLSSHDLYVTFQTNGVDIPGQHYVDLPQAPGLHSISTSFPVPQSYWKQNANFTCKVNQGFSNSFESNSTGSIFVDPSVELLLAPGEKSGPQKLLCSGSGFDPQIKWSFDSQQRSPSTNEISMDADGHVAVTSQLHIPHTEWSTGKVFTCEVHDKSLKKTVRKHISLCSAYSSAPPSIHVEIPSFNTVMMAGSTVKATCLVHTMFKAKVTWLMDGAVRQSSSVQTNTTHILSEVTVSSSEWKQLKLLTCKAEHKCFSSTEKTVNVAGPAVTAPLVGIRRSLKDLLEGGSAVLICDVTNLSSHDLYVTFQTNGVDIPGQHYVDLPQAPGLHSISTSFPVPQSYWKQNANFTCKVNQGFSNSFESNSTGSIFVDPSVELLLAPGEKSGPQKLLCSGSGFDPQIKWSFDSKQRSPSTNEISMDADGHVAVTSQLHIPHTEWSTGKVFTCEVHDKSLKKTVRKNISLCSVTPASSMTVGVYVQGPPIQELMNMRREPPVSHSNGTDTLWSSLTVSVEDWHAYKQVSCEAMHRCSNKGYVDHISKSKDMHQPTVKIIQPTTSELRPSDVTALICQVSGFFPANIIVNWEENGQRLPSTRYTNSPAWKYTGSSTYSMNSRLNVSTTDNNESAYSCVVRHESSERPFESTLKDIFASETYSKPSATILQGSGELVCLVFGYSPASINITWFLDDNRELLGYNTSEPHQGPNGKFSIQSHLSLSQIIWLPGASVTCRVTHANTSLSLNLSKSNNLEDCNFLDDILHADVNQETCVEGWYLAFTFLPFFLISFIYGVFATMFKTK</sequence>
<dbReference type="SMART" id="SM00409">
    <property type="entry name" value="IG"/>
    <property type="match status" value="4"/>
</dbReference>
<keyword evidence="2" id="KW-1133">Transmembrane helix</keyword>
<dbReference type="InterPro" id="IPR003597">
    <property type="entry name" value="Ig_C1-set"/>
</dbReference>
<feature type="domain" description="Ig-like" evidence="3">
    <location>
        <begin position="198"/>
        <end position="298"/>
    </location>
</feature>
<protein>
    <recommendedName>
        <fullName evidence="3">Ig-like domain-containing protein</fullName>
    </recommendedName>
</protein>
<dbReference type="EMBL" id="JAUZQC010000017">
    <property type="protein sequence ID" value="KAK5856455.1"/>
    <property type="molecule type" value="Genomic_DNA"/>
</dbReference>
<feature type="domain" description="Ig-like" evidence="3">
    <location>
        <begin position="773"/>
        <end position="871"/>
    </location>
</feature>
<feature type="domain" description="Ig-like" evidence="3">
    <location>
        <begin position="8"/>
        <end position="98"/>
    </location>
</feature>
<feature type="domain" description="Ig-like" evidence="3">
    <location>
        <begin position="106"/>
        <end position="194"/>
    </location>
</feature>
<gene>
    <name evidence="4" type="ORF">PBY51_008048</name>
</gene>
<accession>A0AAN7X958</accession>
<dbReference type="InterPro" id="IPR013783">
    <property type="entry name" value="Ig-like_fold"/>
</dbReference>
<feature type="domain" description="Ig-like" evidence="3">
    <location>
        <begin position="402"/>
        <end position="490"/>
    </location>
</feature>
<feature type="domain" description="Ig-like" evidence="3">
    <location>
        <begin position="893"/>
        <end position="968"/>
    </location>
</feature>
<reference evidence="4 5" key="2">
    <citation type="journal article" date="2023" name="Mol. Biol. Evol.">
        <title>Genomics of Secondarily Temperate Adaptation in the Only Non-Antarctic Icefish.</title>
        <authorList>
            <person name="Rivera-Colon A.G."/>
            <person name="Rayamajhi N."/>
            <person name="Minhas B.F."/>
            <person name="Madrigal G."/>
            <person name="Bilyk K.T."/>
            <person name="Yoon V."/>
            <person name="Hune M."/>
            <person name="Gregory S."/>
            <person name="Cheng C.H.C."/>
            <person name="Catchen J.M."/>
        </authorList>
    </citation>
    <scope>NUCLEOTIDE SEQUENCE [LARGE SCALE GENOMIC DNA]</scope>
    <source>
        <strain evidence="4">JMC-PN-2008</strain>
    </source>
</reference>
<keyword evidence="1" id="KW-0393">Immunoglobulin domain</keyword>
<dbReference type="AlphaFoldDB" id="A0AAN7X958"/>
<keyword evidence="2" id="KW-0472">Membrane</keyword>
<dbReference type="Pfam" id="PF07654">
    <property type="entry name" value="C1-set"/>
    <property type="match status" value="7"/>
</dbReference>
<comment type="caution">
    <text evidence="4">The sequence shown here is derived from an EMBL/GenBank/DDBJ whole genome shotgun (WGS) entry which is preliminary data.</text>
</comment>
<keyword evidence="5" id="KW-1185">Reference proteome</keyword>
<reference evidence="4 5" key="1">
    <citation type="journal article" date="2023" name="Genes (Basel)">
        <title>Chromosome-Level Genome Assembly and Circadian Gene Repertoire of the Patagonia Blennie Eleginops maclovinus-The Closest Ancestral Proxy of Antarctic Cryonotothenioids.</title>
        <authorList>
            <person name="Cheng C.C."/>
            <person name="Rivera-Colon A.G."/>
            <person name="Minhas B.F."/>
            <person name="Wilson L."/>
            <person name="Rayamajhi N."/>
            <person name="Vargas-Chacoff L."/>
            <person name="Catchen J.M."/>
        </authorList>
    </citation>
    <scope>NUCLEOTIDE SEQUENCE [LARGE SCALE GENOMIC DNA]</scope>
    <source>
        <strain evidence="4">JMC-PN-2008</strain>
    </source>
</reference>
<keyword evidence="2" id="KW-0812">Transmembrane</keyword>
<dbReference type="PROSITE" id="PS50835">
    <property type="entry name" value="IG_LIKE"/>
    <property type="match status" value="9"/>
</dbReference>
<feature type="transmembrane region" description="Helical" evidence="2">
    <location>
        <begin position="996"/>
        <end position="1019"/>
    </location>
</feature>